<accession>A0A024FVH1</accession>
<sequence>MSSFRLNNGRFLREGIMMNLRWSTLFLRSKKLVELIHLEIRNSMAPKTLTIARDIELQLTTKPLSTIPKNRMKTFMSAWIQNLSRLDRDPLDRMFCRVDS</sequence>
<dbReference type="EMBL" id="CAIX01000447">
    <property type="protein sequence ID" value="CCI10912.1"/>
    <property type="molecule type" value="Genomic_DNA"/>
</dbReference>
<dbReference type="AlphaFoldDB" id="A0A024FVH1"/>
<evidence type="ECO:0000313" key="2">
    <source>
        <dbReference type="Proteomes" id="UP000053237"/>
    </source>
</evidence>
<evidence type="ECO:0000313" key="1">
    <source>
        <dbReference type="EMBL" id="CCI10912.1"/>
    </source>
</evidence>
<comment type="caution">
    <text evidence="1">The sequence shown here is derived from an EMBL/GenBank/DDBJ whole genome shotgun (WGS) entry which is preliminary data.</text>
</comment>
<gene>
    <name evidence="1" type="ORF">BN9_119670</name>
</gene>
<organism evidence="1 2">
    <name type="scientific">Albugo candida</name>
    <dbReference type="NCBI Taxonomy" id="65357"/>
    <lineage>
        <taxon>Eukaryota</taxon>
        <taxon>Sar</taxon>
        <taxon>Stramenopiles</taxon>
        <taxon>Oomycota</taxon>
        <taxon>Peronosporomycetes</taxon>
        <taxon>Albuginales</taxon>
        <taxon>Albuginaceae</taxon>
        <taxon>Albugo</taxon>
    </lineage>
</organism>
<proteinExistence type="predicted"/>
<protein>
    <submittedName>
        <fullName evidence="1">Uncharacterized protein</fullName>
    </submittedName>
</protein>
<keyword evidence="2" id="KW-1185">Reference proteome</keyword>
<dbReference type="Proteomes" id="UP000053237">
    <property type="component" value="Unassembled WGS sequence"/>
</dbReference>
<reference evidence="1 2" key="1">
    <citation type="submission" date="2012-05" db="EMBL/GenBank/DDBJ databases">
        <title>Recombination and specialization in a pathogen metapopulation.</title>
        <authorList>
            <person name="Gardiner A."/>
            <person name="Kemen E."/>
            <person name="Schultz-Larsen T."/>
            <person name="MacLean D."/>
            <person name="Van Oosterhout C."/>
            <person name="Jones J.D.G."/>
        </authorList>
    </citation>
    <scope>NUCLEOTIDE SEQUENCE [LARGE SCALE GENOMIC DNA]</scope>
    <source>
        <strain evidence="1 2">Ac Nc2</strain>
    </source>
</reference>
<dbReference type="InParanoid" id="A0A024FVH1"/>
<name>A0A024FVH1_9STRA</name>